<protein>
    <submittedName>
        <fullName evidence="8">Signal peptide protein</fullName>
    </submittedName>
</protein>
<dbReference type="InterPro" id="IPR005877">
    <property type="entry name" value="YSIRK_signal_dom"/>
</dbReference>
<keyword evidence="6" id="KW-1133">Transmembrane helix</keyword>
<evidence type="ECO:0000256" key="6">
    <source>
        <dbReference type="SAM" id="Phobius"/>
    </source>
</evidence>
<evidence type="ECO:0000313" key="8">
    <source>
        <dbReference type="EMBL" id="PKZ90257.1"/>
    </source>
</evidence>
<dbReference type="InterPro" id="IPR019931">
    <property type="entry name" value="LPXTG_anchor"/>
</dbReference>
<dbReference type="InterPro" id="IPR041558">
    <property type="entry name" value="MucBP_2"/>
</dbReference>
<keyword evidence="1" id="KW-0134">Cell wall</keyword>
<feature type="region of interest" description="Disordered" evidence="5">
    <location>
        <begin position="1575"/>
        <end position="1675"/>
    </location>
</feature>
<dbReference type="PROSITE" id="PS50847">
    <property type="entry name" value="GRAM_POS_ANCHORING"/>
    <property type="match status" value="1"/>
</dbReference>
<dbReference type="Gene3D" id="3.10.20.470">
    <property type="match status" value="2"/>
</dbReference>
<feature type="domain" description="Gram-positive cocci surface proteins LPxTG" evidence="7">
    <location>
        <begin position="1669"/>
        <end position="1706"/>
    </location>
</feature>
<keyword evidence="6" id="KW-0812">Transmembrane</keyword>
<evidence type="ECO:0000259" key="7">
    <source>
        <dbReference type="PROSITE" id="PS50847"/>
    </source>
</evidence>
<feature type="transmembrane region" description="Helical" evidence="6">
    <location>
        <begin position="1679"/>
        <end position="1697"/>
    </location>
</feature>
<dbReference type="Proteomes" id="UP000234740">
    <property type="component" value="Unassembled WGS sequence"/>
</dbReference>
<sequence length="1706" mass="189496">MIVIEEKEMSHKNDLSFIAKLNGKEKFSLRKLSVGLVTVALGTTFFLESSNTAHAAEVNTTSQNVTSQESTSDSLKSRTLNIQKTKASEDSTTSTKTVQNNEQTSVNQTSKNSEATFRQETNLFATKSEKANTTQASAQAINFEEKIQTTTDQNQSTAVSITGDDANKSMMANVTQGTIRVHINQNKENHITINNGQKITVSIAATNNLLRFSTPPSKINDFEISTSQTNTNKIFTFTYTGSDDGILSNFNPTFYFTADNDATKQYKDIHGTYPDFNLPVTVTLFNNQKFTQNLPIKITPYKDLVVTKEILHGFVMGPKLIGTPGQDGYPGNNGSYTENGATYYGPEPSAAADVPADKQKSARLMQYALEWNYGSAKDPSLNPLMNVLANIKFNNGQEILPSTIKAFKIPADMEVVDSEGQRVPINKYYGNLATLPEDTNFEKFLRDSISSDKKQITIDQKGNFTVNGVDYSTMGPYFIQLDTLLNPNAIDNWASNPDSGVGPSITTPIVNENDWKHSGSGSTTNTSTQTYTDFKFDPAVDRVVRIYFIDENTDKEIPDTVRSIIAKTNSTVDNPTSNIINDLKKQGYVLDKQATNGETSDFSKNLKNYNISNQNFKTDSLENNYNSQKINIKDKSLKYYVYLYHGTTPVSDKKTIKETINYVYANGTQEGKTAANPYDKTVSYTRTGTNDLVTDHITWEKWQPDSSFNAVESPNANDKNYTLVDKDEIPVIKLNIDNDGKITIENNVPLIYTVHYYAPEHARLTFYDDTENQNLSDYLTKNGQKASLTDTYSELDNNSSKQPISFTDADNIVNFLKNNHYIFTGVSGNGSITNSDYSKIAYGNFDNDETKDQEFILHFKHALDNQNETAVVAEKVNYVYENGPHAGKTVVDAATSPIDQKITYTRTRTVDLVNDPKGENTKWSNWTPDKAFIENFNLPEKVSGLDNQEKIYSLDLAQVKATKDGKVFDYSSLKLPFETSELSNDKTINLKVTIPYTLAENITVNYIDDTTGKTLESKSLSGKPNTEANYSTKDTIDKYVAQNYVLVNDPTNQAPLSFDNDELPNNQNYEVHFKHGIGPVSNKKTVTETIHYIYKDGSPAAKDATNQLTFTETGTKDLVTGTTDTKWTAPQTFASVTSPTISGYTPDQLKIDAIKVDHNSQNIEKTVIYNADKQGAVLRFYDDTEGKFIDFAKDLKTDGTSKSTISFTIPSNYDFSNYNFVAVNVGNDPKNITTKLSGDTLSDVTYGKFDTNDQVDQYFIAHFTHKTNDVKENKSISEKVVLYAENGPKKGQALQTIELGNTGFTRNGQKDLVTNQVSWETWTIENNSHAVSLPVTFSTVYKIDPTNITQTTPVSKKFEINNQIVSPLTFNATTDQDLIKSLANSTEFMVKVPYELTENVNVTYIDDTTGKTLETKSLSGAPNTNSQYSTKDTIDKYVANNYVLISDPTDQKNIFYDNDEKPNNQNYDVHFKHAFKEINNSKTVNETITYIYDNGKEAAPTYNTSVEFTQAGKLDLVTNKEELNDWSPVSNTFIAVTSPVIKNYTADQKQIAAQAVQPNSSDLSFQVVYTAVPVQPTKPTEPTKPVQPTKPTVPTKPVQPTKPTIPTKPVQPAKPTIPTKPVQPAKPAKSTQTQLVRKNNETKSPISSHLALPTNAASHETKKTEENNLPQTGAKPNDASLIGLAFGATSFLLGLVGSELKRKRKN</sequence>
<comment type="caution">
    <text evidence="8">The sequence shown here is derived from an EMBL/GenBank/DDBJ whole genome shotgun (WGS) entry which is preliminary data.</text>
</comment>
<evidence type="ECO:0000256" key="1">
    <source>
        <dbReference type="ARBA" id="ARBA00022512"/>
    </source>
</evidence>
<reference evidence="8 9" key="1">
    <citation type="submission" date="2017-12" db="EMBL/GenBank/DDBJ databases">
        <title>Phylogenetic diversity of female urinary microbiome.</title>
        <authorList>
            <person name="Thomas-White K."/>
            <person name="Wolfe A.J."/>
        </authorList>
    </citation>
    <scope>NUCLEOTIDE SEQUENCE [LARGE SCALE GENOMIC DNA]</scope>
    <source>
        <strain evidence="8 9">UMB0099</strain>
    </source>
</reference>
<dbReference type="Pfam" id="PF17965">
    <property type="entry name" value="MucBP_2"/>
    <property type="match status" value="3"/>
</dbReference>
<evidence type="ECO:0000256" key="5">
    <source>
        <dbReference type="SAM" id="MobiDB-lite"/>
    </source>
</evidence>
<dbReference type="InterPro" id="IPR041495">
    <property type="entry name" value="Mub_B2"/>
</dbReference>
<gene>
    <name evidence="8" type="ORF">CYJ86_08615</name>
</gene>
<name>A0AB36X2A1_LACGS</name>
<keyword evidence="6" id="KW-0472">Membrane</keyword>
<dbReference type="NCBIfam" id="TIGR01168">
    <property type="entry name" value="YSIRK_signal"/>
    <property type="match status" value="1"/>
</dbReference>
<keyword evidence="4" id="KW-0572">Peptidoglycan-anchor</keyword>
<organism evidence="8 9">
    <name type="scientific">Lactobacillus gasseri</name>
    <dbReference type="NCBI Taxonomy" id="1596"/>
    <lineage>
        <taxon>Bacteria</taxon>
        <taxon>Bacillati</taxon>
        <taxon>Bacillota</taxon>
        <taxon>Bacilli</taxon>
        <taxon>Lactobacillales</taxon>
        <taxon>Lactobacillaceae</taxon>
        <taxon>Lactobacillus</taxon>
    </lineage>
</organism>
<feature type="region of interest" description="Disordered" evidence="5">
    <location>
        <begin position="83"/>
        <end position="114"/>
    </location>
</feature>
<dbReference type="Gene3D" id="2.60.40.4300">
    <property type="match status" value="5"/>
</dbReference>
<dbReference type="EMBL" id="PKKC01000005">
    <property type="protein sequence ID" value="PKZ90257.1"/>
    <property type="molecule type" value="Genomic_DNA"/>
</dbReference>
<keyword evidence="2" id="KW-0964">Secreted</keyword>
<dbReference type="Pfam" id="PF17966">
    <property type="entry name" value="Muc_B2"/>
    <property type="match status" value="4"/>
</dbReference>
<evidence type="ECO:0000313" key="9">
    <source>
        <dbReference type="Proteomes" id="UP000234740"/>
    </source>
</evidence>
<keyword evidence="3" id="KW-0732">Signal</keyword>
<feature type="compositionally biased region" description="Low complexity" evidence="5">
    <location>
        <begin position="1575"/>
        <end position="1611"/>
    </location>
</feature>
<evidence type="ECO:0000256" key="3">
    <source>
        <dbReference type="ARBA" id="ARBA00022729"/>
    </source>
</evidence>
<evidence type="ECO:0000256" key="4">
    <source>
        <dbReference type="ARBA" id="ARBA00023088"/>
    </source>
</evidence>
<evidence type="ECO:0000256" key="2">
    <source>
        <dbReference type="ARBA" id="ARBA00022525"/>
    </source>
</evidence>
<feature type="compositionally biased region" description="Polar residues" evidence="5">
    <location>
        <begin position="1629"/>
        <end position="1647"/>
    </location>
</feature>
<accession>A0AB36X2A1</accession>
<proteinExistence type="predicted"/>
<dbReference type="Pfam" id="PF00746">
    <property type="entry name" value="Gram_pos_anchor"/>
    <property type="match status" value="1"/>
</dbReference>
<dbReference type="Pfam" id="PF04650">
    <property type="entry name" value="YSIRK_signal"/>
    <property type="match status" value="1"/>
</dbReference>